<reference evidence="3" key="1">
    <citation type="submission" date="2023-03" db="EMBL/GenBank/DDBJ databases">
        <title>Mating type loci evolution in Malassezia.</title>
        <authorList>
            <person name="Coelho M.A."/>
        </authorList>
    </citation>
    <scope>NUCLEOTIDE SEQUENCE</scope>
    <source>
        <strain evidence="3">CBS 12830</strain>
    </source>
</reference>
<dbReference type="Pfam" id="PF14308">
    <property type="entry name" value="DnaJ-X"/>
    <property type="match status" value="1"/>
</dbReference>
<dbReference type="Pfam" id="PF00226">
    <property type="entry name" value="DnaJ"/>
    <property type="match status" value="1"/>
</dbReference>
<dbReference type="PRINTS" id="PR00625">
    <property type="entry name" value="JDOMAIN"/>
</dbReference>
<dbReference type="Proteomes" id="UP001214415">
    <property type="component" value="Chromosome 1"/>
</dbReference>
<evidence type="ECO:0000256" key="1">
    <source>
        <dbReference type="SAM" id="MobiDB-lite"/>
    </source>
</evidence>
<protein>
    <recommendedName>
        <fullName evidence="2">J domain-containing protein</fullName>
    </recommendedName>
</protein>
<dbReference type="PANTHER" id="PTHR44924">
    <property type="entry name" value="DNAJ SUBFAMILY A MEMBER 2"/>
    <property type="match status" value="1"/>
</dbReference>
<feature type="compositionally biased region" description="Basic and acidic residues" evidence="1">
    <location>
        <begin position="375"/>
        <end position="396"/>
    </location>
</feature>
<dbReference type="Gene3D" id="1.10.287.110">
    <property type="entry name" value="DnaJ domain"/>
    <property type="match status" value="1"/>
</dbReference>
<name>A0AAF0E9F6_9BASI</name>
<dbReference type="InterPro" id="IPR026894">
    <property type="entry name" value="DnaJ_X"/>
</dbReference>
<feature type="region of interest" description="Disordered" evidence="1">
    <location>
        <begin position="76"/>
        <end position="95"/>
    </location>
</feature>
<dbReference type="PANTHER" id="PTHR44924:SF1">
    <property type="entry name" value="DNAJ SUBFAMILY A MEMBER 2"/>
    <property type="match status" value="1"/>
</dbReference>
<dbReference type="SMART" id="SM00271">
    <property type="entry name" value="DnaJ"/>
    <property type="match status" value="1"/>
</dbReference>
<feature type="region of interest" description="Disordered" evidence="1">
    <location>
        <begin position="375"/>
        <end position="409"/>
    </location>
</feature>
<dbReference type="InterPro" id="IPR001623">
    <property type="entry name" value="DnaJ_domain"/>
</dbReference>
<dbReference type="SUPFAM" id="SSF46565">
    <property type="entry name" value="Chaperone J-domain"/>
    <property type="match status" value="1"/>
</dbReference>
<feature type="domain" description="J" evidence="2">
    <location>
        <begin position="102"/>
        <end position="172"/>
    </location>
</feature>
<proteinExistence type="predicted"/>
<dbReference type="CDD" id="cd06257">
    <property type="entry name" value="DnaJ"/>
    <property type="match status" value="1"/>
</dbReference>
<evidence type="ECO:0000313" key="3">
    <source>
        <dbReference type="EMBL" id="WFD21435.1"/>
    </source>
</evidence>
<accession>A0AAF0E9F6</accession>
<evidence type="ECO:0000259" key="2">
    <source>
        <dbReference type="SMART" id="SM00271"/>
    </source>
</evidence>
<keyword evidence="4" id="KW-1185">Reference proteome</keyword>
<dbReference type="InterPro" id="IPR036869">
    <property type="entry name" value="J_dom_sf"/>
</dbReference>
<organism evidence="3 4">
    <name type="scientific">Malassezia equina</name>
    <dbReference type="NCBI Taxonomy" id="1381935"/>
    <lineage>
        <taxon>Eukaryota</taxon>
        <taxon>Fungi</taxon>
        <taxon>Dikarya</taxon>
        <taxon>Basidiomycota</taxon>
        <taxon>Ustilaginomycotina</taxon>
        <taxon>Malasseziomycetes</taxon>
        <taxon>Malasseziales</taxon>
        <taxon>Malasseziaceae</taxon>
        <taxon>Malassezia</taxon>
    </lineage>
</organism>
<dbReference type="EMBL" id="CP119900">
    <property type="protein sequence ID" value="WFD21435.1"/>
    <property type="molecule type" value="Genomic_DNA"/>
</dbReference>
<sequence length="409" mass="45359">MSGDASRLIVPSRKKERYIPASCPYVDCRASIEFQPPTLEAVKKVPASVTTFSVTCEACHRNFDPPGAPKLLREVRSQGTRDGKGEQGPKRLIGTDEHPIDMSFYDILGVPASATPADIKKAYRKQAIKLHPDKNPDDPEGEEKFKALAAANEFGPSTPGLVNEDTVMDPEEVFGGLFGGERFHDIIGTVSLGREMKEALQKDSSELQAEAERQADSKTETKLTPEQEAAKEQEAQQLAKEKEAQREERVSELADKLARKLSIYAESVRTSEGDAQVDEARAGFREIVRLEAEELKQEKYAAWTNRSFGVDLLHAVGFVYTAKSRHYLASHGMFGSLGGFFHAASSSIHTVRETVSTLHAALELKKVFEELAKAEDEGITEERKKQLEDKAAEKGRERRARCVRSRAVR</sequence>
<gene>
    <name evidence="3" type="ORF">MEQU1_000084</name>
</gene>
<dbReference type="AlphaFoldDB" id="A0AAF0E9F6"/>
<feature type="region of interest" description="Disordered" evidence="1">
    <location>
        <begin position="199"/>
        <end position="248"/>
    </location>
</feature>
<feature type="compositionally biased region" description="Basic residues" evidence="1">
    <location>
        <begin position="397"/>
        <end position="409"/>
    </location>
</feature>
<evidence type="ECO:0000313" key="4">
    <source>
        <dbReference type="Proteomes" id="UP001214415"/>
    </source>
</evidence>